<evidence type="ECO:0000313" key="2">
    <source>
        <dbReference type="Proteomes" id="UP000024635"/>
    </source>
</evidence>
<keyword evidence="2" id="KW-1185">Reference proteome</keyword>
<sequence>MESAAGPWSKLKVFQPILQGYYGKTTSITEERERRFVDILYLLTAADIFYIYLQHRRAFFTLRSRSTILSGSHNTWNNIRNSSAYVNMEF</sequence>
<proteinExistence type="predicted"/>
<dbReference type="EMBL" id="JARK01001579">
    <property type="protein sequence ID" value="EYB88688.1"/>
    <property type="molecule type" value="Genomic_DNA"/>
</dbReference>
<dbReference type="AlphaFoldDB" id="A0A016SDD0"/>
<reference evidence="2" key="1">
    <citation type="journal article" date="2015" name="Nat. Genet.">
        <title>The genome and transcriptome of the zoonotic hookworm Ancylostoma ceylanicum identify infection-specific gene families.</title>
        <authorList>
            <person name="Schwarz E.M."/>
            <person name="Hu Y."/>
            <person name="Antoshechkin I."/>
            <person name="Miller M.M."/>
            <person name="Sternberg P.W."/>
            <person name="Aroian R.V."/>
        </authorList>
    </citation>
    <scope>NUCLEOTIDE SEQUENCE</scope>
    <source>
        <strain evidence="2">HY135</strain>
    </source>
</reference>
<comment type="caution">
    <text evidence="1">The sequence shown here is derived from an EMBL/GenBank/DDBJ whole genome shotgun (WGS) entry which is preliminary data.</text>
</comment>
<evidence type="ECO:0000313" key="1">
    <source>
        <dbReference type="EMBL" id="EYB88688.1"/>
    </source>
</evidence>
<gene>
    <name evidence="1" type="primary">Acey_s0243.g3502</name>
    <name evidence="1" type="ORF">Y032_0243g3502</name>
</gene>
<dbReference type="Proteomes" id="UP000024635">
    <property type="component" value="Unassembled WGS sequence"/>
</dbReference>
<organism evidence="1 2">
    <name type="scientific">Ancylostoma ceylanicum</name>
    <dbReference type="NCBI Taxonomy" id="53326"/>
    <lineage>
        <taxon>Eukaryota</taxon>
        <taxon>Metazoa</taxon>
        <taxon>Ecdysozoa</taxon>
        <taxon>Nematoda</taxon>
        <taxon>Chromadorea</taxon>
        <taxon>Rhabditida</taxon>
        <taxon>Rhabditina</taxon>
        <taxon>Rhabditomorpha</taxon>
        <taxon>Strongyloidea</taxon>
        <taxon>Ancylostomatidae</taxon>
        <taxon>Ancylostomatinae</taxon>
        <taxon>Ancylostoma</taxon>
    </lineage>
</organism>
<name>A0A016SDD0_9BILA</name>
<protein>
    <submittedName>
        <fullName evidence="1">Uncharacterized protein</fullName>
    </submittedName>
</protein>
<accession>A0A016SDD0</accession>